<proteinExistence type="predicted"/>
<feature type="compositionally biased region" description="Basic residues" evidence="1">
    <location>
        <begin position="55"/>
        <end position="64"/>
    </location>
</feature>
<evidence type="ECO:0000313" key="2">
    <source>
        <dbReference type="EMBL" id="KKM77624.1"/>
    </source>
</evidence>
<organism evidence="2">
    <name type="scientific">marine sediment metagenome</name>
    <dbReference type="NCBI Taxonomy" id="412755"/>
    <lineage>
        <taxon>unclassified sequences</taxon>
        <taxon>metagenomes</taxon>
        <taxon>ecological metagenomes</taxon>
    </lineage>
</organism>
<gene>
    <name evidence="2" type="ORF">LCGC14_1368170</name>
</gene>
<accession>A0A0F9K643</accession>
<protein>
    <submittedName>
        <fullName evidence="2">Uncharacterized protein</fullName>
    </submittedName>
</protein>
<feature type="region of interest" description="Disordered" evidence="1">
    <location>
        <begin position="48"/>
        <end position="82"/>
    </location>
</feature>
<name>A0A0F9K643_9ZZZZ</name>
<dbReference type="AlphaFoldDB" id="A0A0F9K643"/>
<dbReference type="EMBL" id="LAZR01008616">
    <property type="protein sequence ID" value="KKM77624.1"/>
    <property type="molecule type" value="Genomic_DNA"/>
</dbReference>
<sequence length="82" mass="10250">MRIKRLLGIFNRFSQDSDFSREFRQATANRRDRRLWLERGVQGNLDEREREARLKKARHDRRLKNKEDTYEKFGKKKRQKHF</sequence>
<evidence type="ECO:0000256" key="1">
    <source>
        <dbReference type="SAM" id="MobiDB-lite"/>
    </source>
</evidence>
<comment type="caution">
    <text evidence="2">The sequence shown here is derived from an EMBL/GenBank/DDBJ whole genome shotgun (WGS) entry which is preliminary data.</text>
</comment>
<reference evidence="2" key="1">
    <citation type="journal article" date="2015" name="Nature">
        <title>Complex archaea that bridge the gap between prokaryotes and eukaryotes.</title>
        <authorList>
            <person name="Spang A."/>
            <person name="Saw J.H."/>
            <person name="Jorgensen S.L."/>
            <person name="Zaremba-Niedzwiedzka K."/>
            <person name="Martijn J."/>
            <person name="Lind A.E."/>
            <person name="van Eijk R."/>
            <person name="Schleper C."/>
            <person name="Guy L."/>
            <person name="Ettema T.J."/>
        </authorList>
    </citation>
    <scope>NUCLEOTIDE SEQUENCE</scope>
</reference>